<sequence>WPYKRVSKWCWRVSKKRNISLCCRRYNMAQNTTGLSYTNPVASFIGNWSTIHLSPCQRGGVCGSPGTAIVAEFNLVCKDSWNLDLFQLYVNTRFFIGSMSIGYIADRMLITVLVRSVSGILMAFALSYMWMVISHLVQGLLAFGMGLLVLTAVAYVLPQCRWLQFAVTLPNFFFLLYYCLNSEEKNREKLRHSFLGLVRTPQIRKHMFILMYT</sequence>
<feature type="transmembrane region" description="Helical" evidence="2">
    <location>
        <begin position="136"/>
        <end position="156"/>
    </location>
</feature>
<comment type="subcellular location">
    <subcellularLocation>
        <location evidence="1">Membrane</location>
        <topology evidence="1">Multi-pass membrane protein</topology>
    </subcellularLocation>
</comment>
<keyword evidence="2" id="KW-0812">Transmembrane</keyword>
<accession>A0A8C4P4B0</accession>
<protein>
    <submittedName>
        <fullName evidence="3">Uncharacterized protein</fullName>
    </submittedName>
</protein>
<dbReference type="Ensembl" id="ENSDNVT00000006341.1">
    <property type="protein sequence ID" value="ENSDNVP00000005258.1"/>
    <property type="gene ID" value="ENSDNVG00000003775.1"/>
</dbReference>
<evidence type="ECO:0000313" key="4">
    <source>
        <dbReference type="Proteomes" id="UP000694423"/>
    </source>
</evidence>
<dbReference type="Proteomes" id="UP000694423">
    <property type="component" value="Unplaced"/>
</dbReference>
<keyword evidence="2" id="KW-1133">Transmembrane helix</keyword>
<proteinExistence type="predicted"/>
<evidence type="ECO:0000256" key="1">
    <source>
        <dbReference type="ARBA" id="ARBA00004141"/>
    </source>
</evidence>
<name>A0A8C4P4B0_DRONO</name>
<dbReference type="AlphaFoldDB" id="A0A8C4P4B0"/>
<keyword evidence="4" id="KW-1185">Reference proteome</keyword>
<evidence type="ECO:0000313" key="3">
    <source>
        <dbReference type="Ensembl" id="ENSDNVP00000005258.1"/>
    </source>
</evidence>
<keyword evidence="2" id="KW-0472">Membrane</keyword>
<organism evidence="3 4">
    <name type="scientific">Dromaius novaehollandiae</name>
    <name type="common">Emu</name>
    <dbReference type="NCBI Taxonomy" id="8790"/>
    <lineage>
        <taxon>Eukaryota</taxon>
        <taxon>Metazoa</taxon>
        <taxon>Chordata</taxon>
        <taxon>Craniata</taxon>
        <taxon>Vertebrata</taxon>
        <taxon>Euteleostomi</taxon>
        <taxon>Archelosauria</taxon>
        <taxon>Archosauria</taxon>
        <taxon>Dinosauria</taxon>
        <taxon>Saurischia</taxon>
        <taxon>Theropoda</taxon>
        <taxon>Coelurosauria</taxon>
        <taxon>Aves</taxon>
        <taxon>Palaeognathae</taxon>
        <taxon>Casuariiformes</taxon>
        <taxon>Dromaiidae</taxon>
        <taxon>Dromaius</taxon>
    </lineage>
</organism>
<dbReference type="InterPro" id="IPR036259">
    <property type="entry name" value="MFS_trans_sf"/>
</dbReference>
<dbReference type="GO" id="GO:0016020">
    <property type="term" value="C:membrane"/>
    <property type="evidence" value="ECO:0007669"/>
    <property type="project" value="UniProtKB-SubCell"/>
</dbReference>
<reference evidence="3" key="2">
    <citation type="submission" date="2025-09" db="UniProtKB">
        <authorList>
            <consortium name="Ensembl"/>
        </authorList>
    </citation>
    <scope>IDENTIFICATION</scope>
</reference>
<dbReference type="SUPFAM" id="SSF103473">
    <property type="entry name" value="MFS general substrate transporter"/>
    <property type="match status" value="1"/>
</dbReference>
<evidence type="ECO:0000256" key="2">
    <source>
        <dbReference type="SAM" id="Phobius"/>
    </source>
</evidence>
<feature type="transmembrane region" description="Helical" evidence="2">
    <location>
        <begin position="108"/>
        <end position="129"/>
    </location>
</feature>
<reference evidence="3" key="1">
    <citation type="submission" date="2025-08" db="UniProtKB">
        <authorList>
            <consortium name="Ensembl"/>
        </authorList>
    </citation>
    <scope>IDENTIFICATION</scope>
</reference>